<feature type="domain" description="F-box" evidence="11">
    <location>
        <begin position="135"/>
        <end position="182"/>
    </location>
</feature>
<dbReference type="SUPFAM" id="SSF52518">
    <property type="entry name" value="Thiamin diphosphate-binding fold (THDP-binding)"/>
    <property type="match status" value="1"/>
</dbReference>
<dbReference type="Gene3D" id="2.130.10.10">
    <property type="entry name" value="YVTN repeat-like/Quinoprotein amine dehydrogenase"/>
    <property type="match status" value="1"/>
</dbReference>
<feature type="compositionally biased region" description="Pro residues" evidence="10">
    <location>
        <begin position="35"/>
        <end position="44"/>
    </location>
</feature>
<feature type="repeat" description="WD" evidence="8">
    <location>
        <begin position="403"/>
        <end position="442"/>
    </location>
</feature>
<comment type="catalytic activity">
    <reaction evidence="9">
        <text>N(6)-[(R)-lipoyl]-L-lysyl-[protein] + pyruvate + H(+) = N(6)-[(R)-S(8)-acetyldihydrolipoyl]-L-lysyl-[protein] + CO2</text>
        <dbReference type="Rhea" id="RHEA:19189"/>
        <dbReference type="Rhea" id="RHEA-COMP:10474"/>
        <dbReference type="Rhea" id="RHEA-COMP:10478"/>
        <dbReference type="ChEBI" id="CHEBI:15361"/>
        <dbReference type="ChEBI" id="CHEBI:15378"/>
        <dbReference type="ChEBI" id="CHEBI:16526"/>
        <dbReference type="ChEBI" id="CHEBI:83099"/>
        <dbReference type="ChEBI" id="CHEBI:83111"/>
        <dbReference type="EC" id="1.2.4.1"/>
    </reaction>
</comment>
<keyword evidence="3 8" id="KW-0853">WD repeat</keyword>
<keyword evidence="5 9" id="KW-0560">Oxidoreductase</keyword>
<evidence type="ECO:0000256" key="4">
    <source>
        <dbReference type="ARBA" id="ARBA00022737"/>
    </source>
</evidence>
<accession>A0AAJ0FQG8</accession>
<dbReference type="PRINTS" id="PR00320">
    <property type="entry name" value="GPROTEINBRPT"/>
</dbReference>
<comment type="caution">
    <text evidence="12">The sequence shown here is derived from an EMBL/GenBank/DDBJ whole genome shotgun (WGS) entry which is preliminary data.</text>
</comment>
<dbReference type="InterPro" id="IPR001680">
    <property type="entry name" value="WD40_rpt"/>
</dbReference>
<dbReference type="CDD" id="cd02000">
    <property type="entry name" value="TPP_E1_PDC_ADC_BCADC"/>
    <property type="match status" value="1"/>
</dbReference>
<dbReference type="InterPro" id="IPR017597">
    <property type="entry name" value="Pyrv_DH_E1_asu_subgrp-y"/>
</dbReference>
<keyword evidence="13" id="KW-1185">Reference proteome</keyword>
<dbReference type="InterPro" id="IPR001017">
    <property type="entry name" value="DH_E1"/>
</dbReference>
<dbReference type="InterPro" id="IPR019775">
    <property type="entry name" value="WD40_repeat_CS"/>
</dbReference>
<dbReference type="Proteomes" id="UP001244011">
    <property type="component" value="Unassembled WGS sequence"/>
</dbReference>
<name>A0AAJ0FQG8_9PEZI</name>
<dbReference type="GO" id="GO:0004739">
    <property type="term" value="F:pyruvate dehydrogenase (acetyl-transferring) activity"/>
    <property type="evidence" value="ECO:0007669"/>
    <property type="project" value="UniProtKB-UniRule"/>
</dbReference>
<dbReference type="PROSITE" id="PS50181">
    <property type="entry name" value="FBOX"/>
    <property type="match status" value="1"/>
</dbReference>
<keyword evidence="7 9" id="KW-0670">Pyruvate</keyword>
<feature type="repeat" description="WD" evidence="8">
    <location>
        <begin position="483"/>
        <end position="515"/>
    </location>
</feature>
<dbReference type="Gene3D" id="3.40.50.970">
    <property type="match status" value="1"/>
</dbReference>
<reference evidence="12" key="1">
    <citation type="submission" date="2023-06" db="EMBL/GenBank/DDBJ databases">
        <title>Genome-scale phylogeny and comparative genomics of the fungal order Sordariales.</title>
        <authorList>
            <consortium name="Lawrence Berkeley National Laboratory"/>
            <person name="Hensen N."/>
            <person name="Bonometti L."/>
            <person name="Westerberg I."/>
            <person name="Brannstrom I.O."/>
            <person name="Guillou S."/>
            <person name="Cros-Aarteil S."/>
            <person name="Calhoun S."/>
            <person name="Haridas S."/>
            <person name="Kuo A."/>
            <person name="Mondo S."/>
            <person name="Pangilinan J."/>
            <person name="Riley R."/>
            <person name="Labutti K."/>
            <person name="Andreopoulos B."/>
            <person name="Lipzen A."/>
            <person name="Chen C."/>
            <person name="Yanf M."/>
            <person name="Daum C."/>
            <person name="Ng V."/>
            <person name="Clum A."/>
            <person name="Steindorff A."/>
            <person name="Ohm R."/>
            <person name="Martin F."/>
            <person name="Silar P."/>
            <person name="Natvig D."/>
            <person name="Lalanne C."/>
            <person name="Gautier V."/>
            <person name="Ament-Velasquez S.L."/>
            <person name="Kruys A."/>
            <person name="Hutchinson M.I."/>
            <person name="Powell A.J."/>
            <person name="Barry K."/>
            <person name="Miller A.N."/>
            <person name="Grigoriev I.V."/>
            <person name="Debuchy R."/>
            <person name="Gladieux P."/>
            <person name="Thoren M.H."/>
            <person name="Johannesson H."/>
        </authorList>
    </citation>
    <scope>NUCLEOTIDE SEQUENCE</scope>
    <source>
        <strain evidence="12">8032-3</strain>
    </source>
</reference>
<comment type="cofactor">
    <cofactor evidence="1 9">
        <name>thiamine diphosphate</name>
        <dbReference type="ChEBI" id="CHEBI:58937"/>
    </cofactor>
</comment>
<evidence type="ECO:0000256" key="5">
    <source>
        <dbReference type="ARBA" id="ARBA00023002"/>
    </source>
</evidence>
<dbReference type="InterPro" id="IPR015943">
    <property type="entry name" value="WD40/YVTN_repeat-like_dom_sf"/>
</dbReference>
<dbReference type="GO" id="GO:0006086">
    <property type="term" value="P:pyruvate decarboxylation to acetyl-CoA"/>
    <property type="evidence" value="ECO:0007669"/>
    <property type="project" value="InterPro"/>
</dbReference>
<dbReference type="Pfam" id="PF00400">
    <property type="entry name" value="WD40"/>
    <property type="match status" value="6"/>
</dbReference>
<feature type="region of interest" description="Disordered" evidence="10">
    <location>
        <begin position="1"/>
        <end position="81"/>
    </location>
</feature>
<evidence type="ECO:0000259" key="11">
    <source>
        <dbReference type="PROSITE" id="PS50181"/>
    </source>
</evidence>
<dbReference type="FunFam" id="3.40.50.970:FF:000013">
    <property type="entry name" value="Pyruvate dehydrogenase E1 component subunit alpha"/>
    <property type="match status" value="1"/>
</dbReference>
<dbReference type="NCBIfam" id="TIGR03182">
    <property type="entry name" value="PDH_E1_alph_y"/>
    <property type="match status" value="1"/>
</dbReference>
<dbReference type="InterPro" id="IPR029061">
    <property type="entry name" value="THDP-binding"/>
</dbReference>
<dbReference type="InterPro" id="IPR050642">
    <property type="entry name" value="PDH_E1_Alpha_Subunit"/>
</dbReference>
<dbReference type="PROSITE" id="PS50294">
    <property type="entry name" value="WD_REPEATS_REGION"/>
    <property type="match status" value="5"/>
</dbReference>
<feature type="repeat" description="WD" evidence="8">
    <location>
        <begin position="362"/>
        <end position="402"/>
    </location>
</feature>
<dbReference type="Pfam" id="PF00676">
    <property type="entry name" value="E1_dh"/>
    <property type="match status" value="1"/>
</dbReference>
<dbReference type="PANTHER" id="PTHR11516:SF60">
    <property type="entry name" value="PYRUVATE DEHYDROGENASE E1 COMPONENT SUBUNIT ALPHA"/>
    <property type="match status" value="1"/>
</dbReference>
<dbReference type="InterPro" id="IPR020472">
    <property type="entry name" value="WD40_PAC1"/>
</dbReference>
<evidence type="ECO:0000256" key="9">
    <source>
        <dbReference type="RuleBase" id="RU361139"/>
    </source>
</evidence>
<evidence type="ECO:0000256" key="8">
    <source>
        <dbReference type="PROSITE-ProRule" id="PRU00221"/>
    </source>
</evidence>
<dbReference type="InterPro" id="IPR036322">
    <property type="entry name" value="WD40_repeat_dom_sf"/>
</dbReference>
<dbReference type="SMART" id="SM00256">
    <property type="entry name" value="FBOX"/>
    <property type="match status" value="1"/>
</dbReference>
<evidence type="ECO:0000313" key="13">
    <source>
        <dbReference type="Proteomes" id="UP001244011"/>
    </source>
</evidence>
<protein>
    <recommendedName>
        <fullName evidence="9">Pyruvate dehydrogenase E1 component subunit alpha</fullName>
        <ecNumber evidence="9">1.2.4.1</ecNumber>
    </recommendedName>
</protein>
<evidence type="ECO:0000256" key="7">
    <source>
        <dbReference type="ARBA" id="ARBA00023317"/>
    </source>
</evidence>
<gene>
    <name evidence="12" type="ORF">QBC33DRAFT_576950</name>
</gene>
<feature type="repeat" description="WD" evidence="8">
    <location>
        <begin position="322"/>
        <end position="361"/>
    </location>
</feature>
<evidence type="ECO:0000256" key="10">
    <source>
        <dbReference type="SAM" id="MobiDB-lite"/>
    </source>
</evidence>
<feature type="repeat" description="WD" evidence="8">
    <location>
        <begin position="523"/>
        <end position="562"/>
    </location>
</feature>
<dbReference type="Gene3D" id="1.20.1280.50">
    <property type="match status" value="1"/>
</dbReference>
<dbReference type="SUPFAM" id="SSF81383">
    <property type="entry name" value="F-box domain"/>
    <property type="match status" value="1"/>
</dbReference>
<dbReference type="GeneID" id="85314139"/>
<keyword evidence="6 9" id="KW-0786">Thiamine pyrophosphate</keyword>
<feature type="region of interest" description="Disordered" evidence="10">
    <location>
        <begin position="231"/>
        <end position="256"/>
    </location>
</feature>
<sequence>MAGYHRPLSFSERRGSAFSCEDLTLNTHNTKLPQQRPPRGPPTPSMSTPAADFDQQLTGSPPPPPTPAASPGPSHKQPDWSQAADNEDFFLANLRQHFVKCSGPERTRLLADLLNLCTSQQLSFVHQFVSPLLKKDPFTSLPDELCLRILSFIDDPKVLARASQVSRRWRDLLSDDMTWKNLCVKHDYQRRLSEVQSSINHHPAPAPGYALGQAGNEFGVSRFPGARPPQALPMSGSLSLDGSSASGSPSSRPKLKSYKSHFKQRYLVDAAWRTGGRKITRNITQDGGVVTSLHLTSKYIIVALDNAKIHVFDTEGNALRTLQGHVMGVWAMVPWDDILVSGGCDRDVRVWDLTTGACLHTLRGHTSTVRCLKMSDANTAISGSRDTTLRVWDIRTGLCRNVLVGHQASVRCLEIKGDIVVSGSYDTTARVWSISEGRCLHTLQGHYSQIYAIAFDGYRVATGSLDTSVRIWDASTGECQAVLQGHTSLVGQLQMRGGTLVTGGSDGSVRVWSLEKFCPIHRLAAHDNSVTSLQFDDTRVVSGGSDGRVKVWDLKTGHLVRELVAQGEAVWRVAFEDEKCVAMALRNNRTIMEVRRSTLPWISFLIPPDAPARPLSAISLDFNSSQPLLPGLSRRVDGGHDPLFSRGTPPSSMTARCCISVEGFAQLSPAAPASLPNPNPRVGTKPLRLSRAVPVRAARAPVPLVAARRSVTTNAASAQVDLSTVPKSDDEPFQVTLSDESFETYELDPPPYAMEVTKKQLKQMYHDMVVIRQMEMAADRLYKEKKIRGFCHLSTGQEAVAVGIEHAITKEDDLITAYRCHGYAYMRGASVRSIIGELLGRREGIAYGKGGSMHMFTKGFYGGNGIVGAQVPVGAGLAFAQKYTGGKKATVILYGDGASNQGQVFEAFNMAKLWKLPALFGCENNKYGMGTSAARSSALTDYYKRGQYIPGLKVNGMDVLAVKAAVKYGKEWTEQGHGPMVLEYVTYRYGGHSMSDPGTTYRTREEIQRMRSTNDPIAGLKQHILDWTVATEEELKGIDKEARSHVNEEVAAAEAMAPPEPTQKILFEDIYVRGTEPQFIRGRTPDELFYFN</sequence>
<dbReference type="CDD" id="cd00200">
    <property type="entry name" value="WD40"/>
    <property type="match status" value="1"/>
</dbReference>
<feature type="repeat" description="WD" evidence="8">
    <location>
        <begin position="443"/>
        <end position="482"/>
    </location>
</feature>
<evidence type="ECO:0000256" key="3">
    <source>
        <dbReference type="ARBA" id="ARBA00022574"/>
    </source>
</evidence>
<evidence type="ECO:0000256" key="2">
    <source>
        <dbReference type="ARBA" id="ARBA00007968"/>
    </source>
</evidence>
<evidence type="ECO:0000256" key="6">
    <source>
        <dbReference type="ARBA" id="ARBA00023052"/>
    </source>
</evidence>
<dbReference type="PANTHER" id="PTHR11516">
    <property type="entry name" value="PYRUVATE DEHYDROGENASE E1 COMPONENT, ALPHA SUBUNIT BACTERIAL AND ORGANELLAR"/>
    <property type="match status" value="1"/>
</dbReference>
<evidence type="ECO:0000313" key="12">
    <source>
        <dbReference type="EMBL" id="KAK1769140.1"/>
    </source>
</evidence>
<feature type="compositionally biased region" description="Pro residues" evidence="10">
    <location>
        <begin position="60"/>
        <end position="70"/>
    </location>
</feature>
<dbReference type="InterPro" id="IPR001810">
    <property type="entry name" value="F-box_dom"/>
</dbReference>
<evidence type="ECO:0000256" key="1">
    <source>
        <dbReference type="ARBA" id="ARBA00001964"/>
    </source>
</evidence>
<proteinExistence type="inferred from homology"/>
<dbReference type="InterPro" id="IPR036047">
    <property type="entry name" value="F-box-like_dom_sf"/>
</dbReference>
<comment type="function">
    <text evidence="9">The pyruvate dehydrogenase complex catalyzes the overall conversion of pyruvate to acetyl-CoA and CO(2).</text>
</comment>
<dbReference type="Pfam" id="PF12937">
    <property type="entry name" value="F-box-like"/>
    <property type="match status" value="1"/>
</dbReference>
<dbReference type="PROSITE" id="PS50082">
    <property type="entry name" value="WD_REPEATS_2"/>
    <property type="match status" value="6"/>
</dbReference>
<keyword evidence="4" id="KW-0677">Repeat</keyword>
<dbReference type="PROSITE" id="PS00678">
    <property type="entry name" value="WD_REPEATS_1"/>
    <property type="match status" value="4"/>
</dbReference>
<dbReference type="EMBL" id="MU839003">
    <property type="protein sequence ID" value="KAK1769140.1"/>
    <property type="molecule type" value="Genomic_DNA"/>
</dbReference>
<dbReference type="AlphaFoldDB" id="A0AAJ0FQG8"/>
<comment type="similarity">
    <text evidence="2">Belongs to the WD repeat MET30/SCONB/SCON-2 family.</text>
</comment>
<dbReference type="RefSeq" id="XP_060285353.1">
    <property type="nucleotide sequence ID" value="XM_060430952.1"/>
</dbReference>
<organism evidence="12 13">
    <name type="scientific">Phialemonium atrogriseum</name>
    <dbReference type="NCBI Taxonomy" id="1093897"/>
    <lineage>
        <taxon>Eukaryota</taxon>
        <taxon>Fungi</taxon>
        <taxon>Dikarya</taxon>
        <taxon>Ascomycota</taxon>
        <taxon>Pezizomycotina</taxon>
        <taxon>Sordariomycetes</taxon>
        <taxon>Sordariomycetidae</taxon>
        <taxon>Cephalothecales</taxon>
        <taxon>Cephalothecaceae</taxon>
        <taxon>Phialemonium</taxon>
    </lineage>
</organism>
<dbReference type="SMART" id="SM00320">
    <property type="entry name" value="WD40"/>
    <property type="match status" value="7"/>
</dbReference>
<feature type="compositionally biased region" description="Low complexity" evidence="10">
    <location>
        <begin position="232"/>
        <end position="252"/>
    </location>
</feature>
<dbReference type="SUPFAM" id="SSF50978">
    <property type="entry name" value="WD40 repeat-like"/>
    <property type="match status" value="1"/>
</dbReference>
<dbReference type="EC" id="1.2.4.1" evidence="9"/>